<dbReference type="GO" id="GO:0003964">
    <property type="term" value="F:RNA-directed DNA polymerase activity"/>
    <property type="evidence" value="ECO:0007669"/>
    <property type="project" value="UniProtKB-KW"/>
</dbReference>
<dbReference type="GO" id="GO:0003676">
    <property type="term" value="F:nucleic acid binding"/>
    <property type="evidence" value="ECO:0007669"/>
    <property type="project" value="InterPro"/>
</dbReference>
<feature type="region of interest" description="Disordered" evidence="8">
    <location>
        <begin position="1"/>
        <end position="50"/>
    </location>
</feature>
<dbReference type="InterPro" id="IPR043502">
    <property type="entry name" value="DNA/RNA_pol_sf"/>
</dbReference>
<dbReference type="PROSITE" id="PS50804">
    <property type="entry name" value="SCAN_BOX"/>
    <property type="match status" value="1"/>
</dbReference>
<keyword evidence="7" id="KW-0863">Zinc-finger</keyword>
<dbReference type="FunFam" id="3.30.420.10:FF:000032">
    <property type="entry name" value="Retrovirus-related Pol polyprotein from transposon 297-like Protein"/>
    <property type="match status" value="1"/>
</dbReference>
<dbReference type="GO" id="GO:0016787">
    <property type="term" value="F:hydrolase activity"/>
    <property type="evidence" value="ECO:0007669"/>
    <property type="project" value="UniProtKB-KW"/>
</dbReference>
<dbReference type="PANTHER" id="PTHR37984:SF5">
    <property type="entry name" value="PROTEIN NYNRIN-LIKE"/>
    <property type="match status" value="1"/>
</dbReference>
<dbReference type="PROSITE" id="PS50878">
    <property type="entry name" value="RT_POL"/>
    <property type="match status" value="1"/>
</dbReference>
<feature type="domain" description="Reverse transcriptase" evidence="11">
    <location>
        <begin position="1160"/>
        <end position="1339"/>
    </location>
</feature>
<dbReference type="Gene3D" id="1.10.4020.10">
    <property type="entry name" value="DNA breaking-rejoining enzymes"/>
    <property type="match status" value="1"/>
</dbReference>
<dbReference type="Gene3D" id="3.30.420.10">
    <property type="entry name" value="Ribonuclease H-like superfamily/Ribonuclease H"/>
    <property type="match status" value="1"/>
</dbReference>
<evidence type="ECO:0000256" key="8">
    <source>
        <dbReference type="SAM" id="MobiDB-lite"/>
    </source>
</evidence>
<organism evidence="13 14">
    <name type="scientific">Littorina saxatilis</name>
    <dbReference type="NCBI Taxonomy" id="31220"/>
    <lineage>
        <taxon>Eukaryota</taxon>
        <taxon>Metazoa</taxon>
        <taxon>Spiralia</taxon>
        <taxon>Lophotrochozoa</taxon>
        <taxon>Mollusca</taxon>
        <taxon>Gastropoda</taxon>
        <taxon>Caenogastropoda</taxon>
        <taxon>Littorinimorpha</taxon>
        <taxon>Littorinoidea</taxon>
        <taxon>Littorinidae</taxon>
        <taxon>Littorina</taxon>
    </lineage>
</organism>
<name>A0AAN9AQ06_9CAEN</name>
<gene>
    <name evidence="13" type="ORF">V1264_010544</name>
</gene>
<dbReference type="Pfam" id="PF17917">
    <property type="entry name" value="RT_RNaseH"/>
    <property type="match status" value="1"/>
</dbReference>
<dbReference type="CDD" id="cd09274">
    <property type="entry name" value="RNase_HI_RT_Ty3"/>
    <property type="match status" value="1"/>
</dbReference>
<dbReference type="Pfam" id="PF17921">
    <property type="entry name" value="Integrase_H2C2"/>
    <property type="match status" value="1"/>
</dbReference>
<reference evidence="13 14" key="1">
    <citation type="submission" date="2024-02" db="EMBL/GenBank/DDBJ databases">
        <title>Chromosome-scale genome assembly of the rough periwinkle Littorina saxatilis.</title>
        <authorList>
            <person name="De Jode A."/>
            <person name="Faria R."/>
            <person name="Formenti G."/>
            <person name="Sims Y."/>
            <person name="Smith T.P."/>
            <person name="Tracey A."/>
            <person name="Wood J.M.D."/>
            <person name="Zagrodzka Z.B."/>
            <person name="Johannesson K."/>
            <person name="Butlin R.K."/>
            <person name="Leder E.H."/>
        </authorList>
    </citation>
    <scope>NUCLEOTIDE SEQUENCE [LARGE SCALE GENOMIC DNA]</scope>
    <source>
        <strain evidence="13">Snail1</strain>
        <tissue evidence="13">Muscle</tissue>
    </source>
</reference>
<feature type="domain" description="Integrase catalytic" evidence="12">
    <location>
        <begin position="757"/>
        <end position="915"/>
    </location>
</feature>
<accession>A0AAN9AQ06</accession>
<dbReference type="InterPro" id="IPR001584">
    <property type="entry name" value="Integrase_cat-core"/>
</dbReference>
<dbReference type="InterPro" id="IPR012337">
    <property type="entry name" value="RNaseH-like_sf"/>
</dbReference>
<dbReference type="Gene3D" id="4.10.60.10">
    <property type="entry name" value="Zinc finger, CCHC-type"/>
    <property type="match status" value="1"/>
</dbReference>
<evidence type="ECO:0008006" key="15">
    <source>
        <dbReference type="Google" id="ProtNLM"/>
    </source>
</evidence>
<evidence type="ECO:0000256" key="2">
    <source>
        <dbReference type="ARBA" id="ARBA00022695"/>
    </source>
</evidence>
<evidence type="ECO:0000256" key="1">
    <source>
        <dbReference type="ARBA" id="ARBA00022679"/>
    </source>
</evidence>
<dbReference type="Pfam" id="PF00665">
    <property type="entry name" value="rve"/>
    <property type="match status" value="1"/>
</dbReference>
<evidence type="ECO:0000313" key="13">
    <source>
        <dbReference type="EMBL" id="KAK7090790.1"/>
    </source>
</evidence>
<dbReference type="EMBL" id="JBAMIC010000024">
    <property type="protein sequence ID" value="KAK7090790.1"/>
    <property type="molecule type" value="Genomic_DNA"/>
</dbReference>
<dbReference type="InterPro" id="IPR050951">
    <property type="entry name" value="Retrovirus_Pol_polyprotein"/>
</dbReference>
<dbReference type="GO" id="GO:0015074">
    <property type="term" value="P:DNA integration"/>
    <property type="evidence" value="ECO:0007669"/>
    <property type="project" value="InterPro"/>
</dbReference>
<evidence type="ECO:0000256" key="7">
    <source>
        <dbReference type="PROSITE-ProRule" id="PRU00047"/>
    </source>
</evidence>
<proteinExistence type="predicted"/>
<dbReference type="Pfam" id="PF00078">
    <property type="entry name" value="RVT_1"/>
    <property type="match status" value="1"/>
</dbReference>
<dbReference type="SMART" id="SM00343">
    <property type="entry name" value="ZnF_C2HC"/>
    <property type="match status" value="1"/>
</dbReference>
<dbReference type="PROSITE" id="PS50994">
    <property type="entry name" value="INTEGRASE"/>
    <property type="match status" value="1"/>
</dbReference>
<dbReference type="FunFam" id="3.10.20.370:FF:000001">
    <property type="entry name" value="Retrovirus-related Pol polyprotein from transposon 17.6-like protein"/>
    <property type="match status" value="1"/>
</dbReference>
<protein>
    <recommendedName>
        <fullName evidence="15">Reverse transcriptase</fullName>
    </recommendedName>
</protein>
<feature type="domain" description="SCAN box" evidence="10">
    <location>
        <begin position="312"/>
        <end position="392"/>
    </location>
</feature>
<keyword evidence="1" id="KW-0808">Transferase</keyword>
<keyword evidence="7" id="KW-0479">Metal-binding</keyword>
<dbReference type="Gene3D" id="1.10.340.70">
    <property type="match status" value="1"/>
</dbReference>
<keyword evidence="2" id="KW-0548">Nucleotidyltransferase</keyword>
<sequence length="1554" mass="176820">MSARKTRNAALSSFSTPDPTLSLSGHELSTPPTHSEVFSESAGNSVSLSADHEQIAARGKALGVRSGSALARFVQEELDRLRHQQQQQQRVGLEAQLLKAQLEEARRKQERERRKQDREEEEARRRQEREEEEARRKQEREEEEARRKQEREEEEARLRQEEARRKQEREEEEARLRQEETRRRQERDEEEYTRRQRLAELEEERIRTQLARAQREETAHVPHIRPIEPVRLKIDPFDTTKEDLDTFLGRFERAASLSGWNRERDWGARLGTLLKGFSSEVYLELPDEDALKYDKVVETLRGAFRWTADSYRSKFRQAVKKDEETFQQHATRLRIWFERWRKAAKKEETYEGVRDLILMEHLLDRVSGELADFIRQNDPSTLSEAAELAERFASSKRARKNPVTVFGKALGHQKGPSSPKKDATPAKLAGSKPSGFKGKCFNCGQEGHSRRNCPRPTSVKTVVTLGTVTSGTELPALCDPCSQLTYSPRCTVNVNGSSVSALRDTGADGLVVDSSLVRDNKRSVGRQTIRLAAGNVERECPTVVIDFESPFFSGKAIAIVVEDLAHPVLIGNAIPLPDGQTLEVPVYRGKAYPVKTCVVTRAQHAREQQGPKTLKMKDSGLGGVTRDELIQLQENDSTLVRIRKLAAVSNPAPSGKHGQVKFSWKKGVLQREFSSGEDVYHQIVVPEALRPGILKLSHDVPMAGHLGSRRTRDRVWNSFYWPGMGGDIRRYVQSCDACQRALPKGKIPKAPLGKMPLLDEPFRRIAVDIVGPLTISERKNRYILVAVDYATRYPEATPLPSIEAERVAEALWQMYTRVGVPKEVLTDRGSQFVSNLMKQVNQFLALKGLTTTPYHAQCNGLVERFNGTLKTMLKKLCMEKPKDWDRFVPALLFAYREVPQESLGFSPFELLYGRTVRGPLSLLKEIWTKDTPAEVRTTAEYVVDLRQRLEDTLKIAQQNLDNSSRRYARAFDRRAVKRNFKIGSRVLLLLPLKKNKLEMAWEGPYEVVGKVGECDYRLRVGTKEKLYHANLIKEYVERGSRPTPSRADQDVVTTCAVVIDESGATSEEDVTYPRDIPLPALQSKEGPSDVQCNPALTDSQRDDVNRFKGRFVKALTDLPGSTKLEEFSVSLLTSKPVFVRPRPVPYSQTETVKKEVEAMLKMGVIEPASSPYNAPVVLVKKRDGTIRFCIDYRQLNRVTEFDGEPLPDIDQLFSCLGRAKYFTKIDLSKGYWQIPVLAEDRPKLAFIVPQGQFQWTMMPFGLQNAVAVFSRMMRKLLNPLRRSDVHNFMDDILIGTEDWGTHLEALEAVFRRLEEEGLTARPTKCFVGFPELDYLGHRVGHGLMWPEAAKLEKIQASRRPETKKEVRAFLGLVGFYRRYVANFAAIALALTNLTRKNCSNKVQWTEVCEESFNTLREILSKPPVICLPDLSQPFVLQTDASDVGLGAVLLQERDGELKPVSFASRKLNSAEKNYATVEKECLAVVWAVKKFEVYLYGQEFELQTDHQSLQHLQRAKTSNGRLMRWALLLQPFSFRIRAIRGRENVGADYYSRVV</sequence>
<dbReference type="CDD" id="cd01647">
    <property type="entry name" value="RT_LTR"/>
    <property type="match status" value="1"/>
</dbReference>
<evidence type="ECO:0000256" key="6">
    <source>
        <dbReference type="ARBA" id="ARBA00022918"/>
    </source>
</evidence>
<evidence type="ECO:0000259" key="9">
    <source>
        <dbReference type="PROSITE" id="PS50158"/>
    </source>
</evidence>
<dbReference type="Gene3D" id="3.30.70.270">
    <property type="match status" value="2"/>
</dbReference>
<evidence type="ECO:0000259" key="11">
    <source>
        <dbReference type="PROSITE" id="PS50878"/>
    </source>
</evidence>
<dbReference type="InterPro" id="IPR000477">
    <property type="entry name" value="RT_dom"/>
</dbReference>
<keyword evidence="6" id="KW-0695">RNA-directed DNA polymerase</keyword>
<dbReference type="InterPro" id="IPR038269">
    <property type="entry name" value="SCAN_sf"/>
</dbReference>
<dbReference type="Gene3D" id="3.10.20.370">
    <property type="match status" value="1"/>
</dbReference>
<feature type="compositionally biased region" description="Polar residues" evidence="8">
    <location>
        <begin position="9"/>
        <end position="23"/>
    </location>
</feature>
<evidence type="ECO:0000256" key="5">
    <source>
        <dbReference type="ARBA" id="ARBA00022801"/>
    </source>
</evidence>
<dbReference type="Pfam" id="PF02023">
    <property type="entry name" value="SCAN"/>
    <property type="match status" value="1"/>
</dbReference>
<dbReference type="InterPro" id="IPR041373">
    <property type="entry name" value="RT_RNaseH"/>
</dbReference>
<dbReference type="SUPFAM" id="SSF53098">
    <property type="entry name" value="Ribonuclease H-like"/>
    <property type="match status" value="1"/>
</dbReference>
<evidence type="ECO:0000259" key="12">
    <source>
        <dbReference type="PROSITE" id="PS50994"/>
    </source>
</evidence>
<evidence type="ECO:0000313" key="14">
    <source>
        <dbReference type="Proteomes" id="UP001374579"/>
    </source>
</evidence>
<keyword evidence="4" id="KW-0255">Endonuclease</keyword>
<dbReference type="PANTHER" id="PTHR37984">
    <property type="entry name" value="PROTEIN CBG26694"/>
    <property type="match status" value="1"/>
</dbReference>
<evidence type="ECO:0000259" key="10">
    <source>
        <dbReference type="PROSITE" id="PS50804"/>
    </source>
</evidence>
<feature type="region of interest" description="Disordered" evidence="8">
    <location>
        <begin position="104"/>
        <end position="194"/>
    </location>
</feature>
<dbReference type="InterPro" id="IPR041588">
    <property type="entry name" value="Integrase_H2C2"/>
</dbReference>
<dbReference type="GO" id="GO:0004519">
    <property type="term" value="F:endonuclease activity"/>
    <property type="evidence" value="ECO:0007669"/>
    <property type="project" value="UniProtKB-KW"/>
</dbReference>
<dbReference type="SUPFAM" id="SSF57756">
    <property type="entry name" value="Retrovirus zinc finger-like domains"/>
    <property type="match status" value="1"/>
</dbReference>
<dbReference type="CDD" id="cd00303">
    <property type="entry name" value="retropepsin_like"/>
    <property type="match status" value="1"/>
</dbReference>
<evidence type="ECO:0000256" key="4">
    <source>
        <dbReference type="ARBA" id="ARBA00022759"/>
    </source>
</evidence>
<dbReference type="FunFam" id="3.30.70.270:FF:000020">
    <property type="entry name" value="Transposon Tf2-6 polyprotein-like Protein"/>
    <property type="match status" value="1"/>
</dbReference>
<evidence type="ECO:0000256" key="3">
    <source>
        <dbReference type="ARBA" id="ARBA00022722"/>
    </source>
</evidence>
<feature type="compositionally biased region" description="Polar residues" evidence="8">
    <location>
        <begin position="30"/>
        <end position="48"/>
    </location>
</feature>
<keyword evidence="14" id="KW-1185">Reference proteome</keyword>
<dbReference type="FunFam" id="1.10.340.70:FF:000001">
    <property type="entry name" value="Retrovirus-related Pol polyprotein from transposon gypsy-like Protein"/>
    <property type="match status" value="1"/>
</dbReference>
<keyword evidence="7" id="KW-0862">Zinc</keyword>
<dbReference type="InterPro" id="IPR043128">
    <property type="entry name" value="Rev_trsase/Diguanyl_cyclase"/>
</dbReference>
<dbReference type="PROSITE" id="PS50158">
    <property type="entry name" value="ZF_CCHC"/>
    <property type="match status" value="1"/>
</dbReference>
<dbReference type="Proteomes" id="UP001374579">
    <property type="component" value="Unassembled WGS sequence"/>
</dbReference>
<comment type="caution">
    <text evidence="13">The sequence shown here is derived from an EMBL/GenBank/DDBJ whole genome shotgun (WGS) entry which is preliminary data.</text>
</comment>
<dbReference type="SUPFAM" id="SSF56672">
    <property type="entry name" value="DNA/RNA polymerases"/>
    <property type="match status" value="1"/>
</dbReference>
<keyword evidence="3" id="KW-0540">Nuclease</keyword>
<dbReference type="GO" id="GO:0008270">
    <property type="term" value="F:zinc ion binding"/>
    <property type="evidence" value="ECO:0007669"/>
    <property type="project" value="UniProtKB-KW"/>
</dbReference>
<dbReference type="InterPro" id="IPR036875">
    <property type="entry name" value="Znf_CCHC_sf"/>
</dbReference>
<keyword evidence="5" id="KW-0378">Hydrolase</keyword>
<dbReference type="Pfam" id="PF00098">
    <property type="entry name" value="zf-CCHC"/>
    <property type="match status" value="1"/>
</dbReference>
<dbReference type="SUPFAM" id="SSF47353">
    <property type="entry name" value="Retrovirus capsid dimerization domain-like"/>
    <property type="match status" value="1"/>
</dbReference>
<dbReference type="InterPro" id="IPR036397">
    <property type="entry name" value="RNaseH_sf"/>
</dbReference>
<dbReference type="InterPro" id="IPR001878">
    <property type="entry name" value="Znf_CCHC"/>
</dbReference>
<dbReference type="Gene3D" id="3.10.10.10">
    <property type="entry name" value="HIV Type 1 Reverse Transcriptase, subunit A, domain 1"/>
    <property type="match status" value="1"/>
</dbReference>
<feature type="domain" description="CCHC-type" evidence="9">
    <location>
        <begin position="439"/>
        <end position="455"/>
    </location>
</feature>
<dbReference type="InterPro" id="IPR003309">
    <property type="entry name" value="SCAN_dom"/>
</dbReference>
<feature type="region of interest" description="Disordered" evidence="8">
    <location>
        <begin position="408"/>
        <end position="431"/>
    </location>
</feature>